<accession>A0A5B8KY49</accession>
<evidence type="ECO:0000256" key="1">
    <source>
        <dbReference type="SAM" id="MobiDB-lite"/>
    </source>
</evidence>
<dbReference type="KEGG" id="niy:FQ775_09755"/>
<dbReference type="PANTHER" id="PTHR43081:SF11">
    <property type="entry name" value="BLR2264 PROTEIN"/>
    <property type="match status" value="1"/>
</dbReference>
<organism evidence="3 4">
    <name type="scientific">Nitratireductor mangrovi</name>
    <dbReference type="NCBI Taxonomy" id="2599600"/>
    <lineage>
        <taxon>Bacteria</taxon>
        <taxon>Pseudomonadati</taxon>
        <taxon>Pseudomonadota</taxon>
        <taxon>Alphaproteobacteria</taxon>
        <taxon>Hyphomicrobiales</taxon>
        <taxon>Phyllobacteriaceae</taxon>
        <taxon>Nitratireductor</taxon>
    </lineage>
</organism>
<dbReference type="Proteomes" id="UP000321389">
    <property type="component" value="Chromosome"/>
</dbReference>
<name>A0A5B8KY49_9HYPH</name>
<dbReference type="InterPro" id="IPR001054">
    <property type="entry name" value="A/G_cyclase"/>
</dbReference>
<dbReference type="GO" id="GO:0004016">
    <property type="term" value="F:adenylate cyclase activity"/>
    <property type="evidence" value="ECO:0007669"/>
    <property type="project" value="UniProtKB-ARBA"/>
</dbReference>
<evidence type="ECO:0000259" key="2">
    <source>
        <dbReference type="PROSITE" id="PS50125"/>
    </source>
</evidence>
<dbReference type="SUPFAM" id="SSF55073">
    <property type="entry name" value="Nucleotide cyclase"/>
    <property type="match status" value="1"/>
</dbReference>
<proteinExistence type="predicted"/>
<evidence type="ECO:0000313" key="4">
    <source>
        <dbReference type="Proteomes" id="UP000321389"/>
    </source>
</evidence>
<gene>
    <name evidence="3" type="ORF">FQ775_09755</name>
</gene>
<keyword evidence="4" id="KW-1185">Reference proteome</keyword>
<dbReference type="GO" id="GO:0035556">
    <property type="term" value="P:intracellular signal transduction"/>
    <property type="evidence" value="ECO:0007669"/>
    <property type="project" value="InterPro"/>
</dbReference>
<dbReference type="Pfam" id="PF00211">
    <property type="entry name" value="Guanylate_cyc"/>
    <property type="match status" value="1"/>
</dbReference>
<reference evidence="3" key="1">
    <citation type="submission" date="2020-04" db="EMBL/GenBank/DDBJ databases">
        <title>Nitratireductor sp. nov. isolated from mangrove soil.</title>
        <authorList>
            <person name="Ye Y."/>
        </authorList>
    </citation>
    <scope>NUCLEOTIDE SEQUENCE</scope>
    <source>
        <strain evidence="3">SY7</strain>
    </source>
</reference>
<dbReference type="Gene3D" id="3.30.70.1230">
    <property type="entry name" value="Nucleotide cyclase"/>
    <property type="match status" value="1"/>
</dbReference>
<dbReference type="GO" id="GO:0006171">
    <property type="term" value="P:cAMP biosynthetic process"/>
    <property type="evidence" value="ECO:0007669"/>
    <property type="project" value="TreeGrafter"/>
</dbReference>
<dbReference type="PROSITE" id="PS50125">
    <property type="entry name" value="GUANYLATE_CYCLASE_2"/>
    <property type="match status" value="1"/>
</dbReference>
<dbReference type="InterPro" id="IPR050697">
    <property type="entry name" value="Adenylyl/Guanylyl_Cyclase_3/4"/>
</dbReference>
<sequence>MDLIRRERARSISPRPDRSSVEPRDCKAKNEIVRNETMLATTQFEAVAEHSPVDARQIDLLIAWLTDGARSATSTQSFVEELCRRMVAAAIPLDRFGLFIHTLHPNVAARRFLWTGAAGVTMQEGPIGLFSQDQHLKNPLPLVTSRQTSVRRMLTSPAALDEFAILGELRDEGFTDYLAQPLIFTTGETHAATFSTKHPAGFTGEQLTALERVRQPLARIVEAHLLRTNAACIISTYAGRGSGGQILQGRVHRGDGEEIAAAILFADLIGFTDLSNNLSGQQMVETLNDAFDVVVPLVAANGGEVLKFLGDGFFAIFPYDQERRIDEAVRSARQTILEGEERLAEAPVGKKVAFRWALHAGRFHYGNIGGAGRLDFTAIGRPVNYAARLLAAASDLSLKHVASAAVAEYLCTAPQMTAEVDFKGFEGRQKIYSC</sequence>
<dbReference type="InterPro" id="IPR029787">
    <property type="entry name" value="Nucleotide_cyclase"/>
</dbReference>
<dbReference type="EMBL" id="CP042301">
    <property type="protein sequence ID" value="QDZ00644.2"/>
    <property type="molecule type" value="Genomic_DNA"/>
</dbReference>
<dbReference type="SMART" id="SM00044">
    <property type="entry name" value="CYCc"/>
    <property type="match status" value="1"/>
</dbReference>
<feature type="domain" description="Guanylate cyclase" evidence="2">
    <location>
        <begin position="262"/>
        <end position="390"/>
    </location>
</feature>
<protein>
    <submittedName>
        <fullName evidence="3">Adenylate/guanylate cyclase domain-containing protein</fullName>
    </submittedName>
</protein>
<evidence type="ECO:0000313" key="3">
    <source>
        <dbReference type="EMBL" id="QDZ00644.2"/>
    </source>
</evidence>
<feature type="region of interest" description="Disordered" evidence="1">
    <location>
        <begin position="1"/>
        <end position="26"/>
    </location>
</feature>
<dbReference type="PANTHER" id="PTHR43081">
    <property type="entry name" value="ADENYLATE CYCLASE, TERMINAL-DIFFERENTIATION SPECIFIC-RELATED"/>
    <property type="match status" value="1"/>
</dbReference>
<dbReference type="CDD" id="cd07302">
    <property type="entry name" value="CHD"/>
    <property type="match status" value="1"/>
</dbReference>
<dbReference type="RefSeq" id="WP_167812972.1">
    <property type="nucleotide sequence ID" value="NZ_CP042301.2"/>
</dbReference>
<dbReference type="AlphaFoldDB" id="A0A5B8KY49"/>